<comment type="pathway">
    <text evidence="2">Nitrogen metabolism; (S)-allantoin degradation; allantoate from (S)-allantoin: step 1/1.</text>
</comment>
<evidence type="ECO:0000256" key="5">
    <source>
        <dbReference type="ARBA" id="ARBA00012863"/>
    </source>
</evidence>
<keyword evidence="8" id="KW-0862">Zinc</keyword>
<organism evidence="10">
    <name type="scientific">uncultured Mycobacterium sp</name>
    <dbReference type="NCBI Taxonomy" id="171292"/>
    <lineage>
        <taxon>Bacteria</taxon>
        <taxon>Bacillati</taxon>
        <taxon>Actinomycetota</taxon>
        <taxon>Actinomycetes</taxon>
        <taxon>Mycobacteriales</taxon>
        <taxon>Mycobacteriaceae</taxon>
        <taxon>Mycobacterium</taxon>
        <taxon>environmental samples</taxon>
    </lineage>
</organism>
<keyword evidence="6" id="KW-0479">Metal-binding</keyword>
<dbReference type="GO" id="GO:0005737">
    <property type="term" value="C:cytoplasm"/>
    <property type="evidence" value="ECO:0007669"/>
    <property type="project" value="TreeGrafter"/>
</dbReference>
<comment type="subunit">
    <text evidence="4">Homotetramer.</text>
</comment>
<dbReference type="PANTHER" id="PTHR43668:SF2">
    <property type="entry name" value="ALLANTOINASE"/>
    <property type="match status" value="1"/>
</dbReference>
<dbReference type="GO" id="GO:0050897">
    <property type="term" value="F:cobalt ion binding"/>
    <property type="evidence" value="ECO:0007669"/>
    <property type="project" value="InterPro"/>
</dbReference>
<dbReference type="SUPFAM" id="SSF51338">
    <property type="entry name" value="Composite domain of metallo-dependent hydrolases"/>
    <property type="match status" value="1"/>
</dbReference>
<dbReference type="GO" id="GO:0000256">
    <property type="term" value="P:allantoin catabolic process"/>
    <property type="evidence" value="ECO:0007669"/>
    <property type="project" value="InterPro"/>
</dbReference>
<dbReference type="GO" id="GO:0006145">
    <property type="term" value="P:purine nucleobase catabolic process"/>
    <property type="evidence" value="ECO:0007669"/>
    <property type="project" value="TreeGrafter"/>
</dbReference>
<feature type="domain" description="Amidohydrolase-related" evidence="9">
    <location>
        <begin position="56"/>
        <end position="430"/>
    </location>
</feature>
<dbReference type="Gene3D" id="3.20.20.140">
    <property type="entry name" value="Metal-dependent hydrolases"/>
    <property type="match status" value="1"/>
</dbReference>
<evidence type="ECO:0000256" key="1">
    <source>
        <dbReference type="ARBA" id="ARBA00001947"/>
    </source>
</evidence>
<keyword evidence="7 10" id="KW-0378">Hydrolase</keyword>
<dbReference type="GO" id="GO:0004038">
    <property type="term" value="F:allantoinase activity"/>
    <property type="evidence" value="ECO:0007669"/>
    <property type="project" value="UniProtKB-EC"/>
</dbReference>
<dbReference type="NCBIfam" id="TIGR03178">
    <property type="entry name" value="allantoinase"/>
    <property type="match status" value="1"/>
</dbReference>
<reference evidence="10" key="1">
    <citation type="submission" date="2016-03" db="EMBL/GenBank/DDBJ databases">
        <authorList>
            <person name="Ploux O."/>
        </authorList>
    </citation>
    <scope>NUCLEOTIDE SEQUENCE</scope>
    <source>
        <strain evidence="10">UC10</strain>
    </source>
</reference>
<evidence type="ECO:0000259" key="9">
    <source>
        <dbReference type="Pfam" id="PF01979"/>
    </source>
</evidence>
<dbReference type="EC" id="3.5.2.5" evidence="5"/>
<name>A0A1Y5P3H4_9MYCO</name>
<dbReference type="InterPro" id="IPR011059">
    <property type="entry name" value="Metal-dep_hydrolase_composite"/>
</dbReference>
<dbReference type="InterPro" id="IPR017593">
    <property type="entry name" value="Allantoinase"/>
</dbReference>
<accession>A0A1Y5P3H4</accession>
<dbReference type="InterPro" id="IPR032466">
    <property type="entry name" value="Metal_Hydrolase"/>
</dbReference>
<dbReference type="EMBL" id="FLQS01000008">
    <property type="protein sequence ID" value="SBS73225.1"/>
    <property type="molecule type" value="Genomic_DNA"/>
</dbReference>
<proteinExistence type="inferred from homology"/>
<evidence type="ECO:0000256" key="3">
    <source>
        <dbReference type="ARBA" id="ARBA00010368"/>
    </source>
</evidence>
<protein>
    <recommendedName>
        <fullName evidence="5">allantoinase</fullName>
        <ecNumber evidence="5">3.5.2.5</ecNumber>
    </recommendedName>
</protein>
<evidence type="ECO:0000313" key="10">
    <source>
        <dbReference type="EMBL" id="SBS73225.1"/>
    </source>
</evidence>
<comment type="cofactor">
    <cofactor evidence="1">
        <name>Zn(2+)</name>
        <dbReference type="ChEBI" id="CHEBI:29105"/>
    </cofactor>
</comment>
<evidence type="ECO:0000256" key="6">
    <source>
        <dbReference type="ARBA" id="ARBA00022723"/>
    </source>
</evidence>
<gene>
    <name evidence="10" type="primary">allB</name>
    <name evidence="10" type="ORF">MHPYR_160062</name>
</gene>
<evidence type="ECO:0000256" key="4">
    <source>
        <dbReference type="ARBA" id="ARBA00011881"/>
    </source>
</evidence>
<dbReference type="InterPro" id="IPR006680">
    <property type="entry name" value="Amidohydro-rel"/>
</dbReference>
<dbReference type="SUPFAM" id="SSF51556">
    <property type="entry name" value="Metallo-dependent hydrolases"/>
    <property type="match status" value="1"/>
</dbReference>
<dbReference type="Pfam" id="PF01979">
    <property type="entry name" value="Amidohydro_1"/>
    <property type="match status" value="1"/>
</dbReference>
<dbReference type="InterPro" id="IPR050138">
    <property type="entry name" value="DHOase/Allantoinase_Hydrolase"/>
</dbReference>
<evidence type="ECO:0000256" key="8">
    <source>
        <dbReference type="ARBA" id="ARBA00022833"/>
    </source>
</evidence>
<dbReference type="PANTHER" id="PTHR43668">
    <property type="entry name" value="ALLANTOINASE"/>
    <property type="match status" value="1"/>
</dbReference>
<dbReference type="AlphaFoldDB" id="A0A1Y5P3H4"/>
<sequence length="448" mass="46763">MSGPAVEHVLRARRAVVNGAVRPAAIGMADGMIRVVREIDADLGCAEQTVLDPDAVLLPGLVDTHVHINDPGTDWEGFATATAAALAGGITTVVDMPLDSDPVTTTAAALDVKRSAAAGACRVDTGFWGGIVPDNLGSFGELAAAGVLGFKCFLSESGNPNFPPLEVAEFRAAMARVAELDSVLLVHAESARVLAGCPPPAGRDYGDFLRSRPDAAEQDAVRIVLDAVAATGARAHIVHVSSAAVLPLIAEAKRSGLPVTAETCPHYLTFAAESIPEGGTVFAACPPIRGEDNRAQLWAALADGTLDMVVSDHSPCAAEHKDLHRGDFGRAFGGISSLQIALPALWTQAVRAGFELPDVCRWTAQAPAELAGLTDRGVIAPGTRADFCVFDPDAAWVVRGAELHHRHPLTPYEGAGLTGAVRQMWRGGRVMDQNSRGELLCAGIREPA</sequence>
<dbReference type="GO" id="GO:0008270">
    <property type="term" value="F:zinc ion binding"/>
    <property type="evidence" value="ECO:0007669"/>
    <property type="project" value="InterPro"/>
</dbReference>
<evidence type="ECO:0000256" key="2">
    <source>
        <dbReference type="ARBA" id="ARBA00004968"/>
    </source>
</evidence>
<comment type="similarity">
    <text evidence="3">Belongs to the metallo-dependent hydrolases superfamily. Allantoinase family.</text>
</comment>
<evidence type="ECO:0000256" key="7">
    <source>
        <dbReference type="ARBA" id="ARBA00022801"/>
    </source>
</evidence>